<dbReference type="InterPro" id="IPR036909">
    <property type="entry name" value="Cyt_c-like_dom_sf"/>
</dbReference>
<evidence type="ECO:0000313" key="8">
    <source>
        <dbReference type="Proteomes" id="UP000190774"/>
    </source>
</evidence>
<gene>
    <name evidence="7" type="ORF">SAMN02745166_03786</name>
</gene>
<keyword evidence="3 4" id="KW-0408">Iron</keyword>
<evidence type="ECO:0000256" key="5">
    <source>
        <dbReference type="SAM" id="SignalP"/>
    </source>
</evidence>
<dbReference type="SUPFAM" id="SSF46626">
    <property type="entry name" value="Cytochrome c"/>
    <property type="match status" value="1"/>
</dbReference>
<sequence length="1113" mass="122458">MRLPLLSALLACTATALTAAETVTQTLNVLDLMKAGQVEYHINPKADFHDPADQVFQLKENELHISGKGYGYMVTKESFKDYHLVVEFKWGAKTWGKRVDRARDNGILVHSYGPHGAYGDTWMASIEAQIIEGGIGDILVLSPKLTDGTELTTSATAEIELDRDKEKRWKKGAPAQVVTKGRINWEKRDEDWADKINFRGKDDPDSPVGEWNRLEVIAKGDTLQYFVNGLLVNEAFDCKPAEGRICIQTEGAEMIVRRYELHPLGQFKEKWNPIQASGGSDIEVRQGQEQALSPEESLKQIQFDGPYEAQLVAAEPLIQDPVEITWDAQGRLFVAEMRDYPLGPEAGKPFMSRVSMLTDKDGDGRMDESQVFADHLDHVQGLLPYDGGLIATTRTQILYLKDTDGDGKADVNRPLIKGFNPRHSQLQVSAPRWGLDGWVHFNNGLDAKEIYPADAPTKVVGVPGANFRWNPKTGEIQPTGGKGQYGGAFDDWGHHFYCSNRNPLMFTVMPWAAMSQNPHAGITQNYEDIAPAGPETRVYPLKITHTTADAHAGTNTACSGLGVYRGDLMPELKNNVFVPDPTGQLITRYKVEPNGASLKATRVGERTEFFRNGDEWSRPVNVTTGPDGALYVCDMYRRWIDHARFFPEDFVKSHDMRQGELQGRIWRIVPKGTTKLVTKVPGKYHAIPETGWGDVPKEHAERAAFLNVSPDADAKTLAMLLEAHAEDPWMAKMIASASARKMGQVLSLLSAEFYTTFSEVKATTVRTFATGALADGQTEDIAALLTLLQKQPGELLWWKPALLQGLAKLPKGHEAAAQEIAALQSKIDAIVADPKSSLDQRLAVLPLLSSRKWETVQPVVKSLLTSTQPVELTTAALTLLKKYPATSTAALVYDILPSAGPALKRDLVPLLTSNATTALALFKRMEQGEFPTAWVDVETRWRYQRGTGEMATLAKKLFGEASSDRAAVVKDYMAAMTHPGDAAKGQQVFATICITCHKHGSLGVDVGPPLSDVKVKPPEALLADILDPNRMFEARWSAYQVDTTDGRVLSGLIQSETSDAIVLVMMGGLKETLPRSAIKTLKSLDRSLMPPGLEAAITKEQMADLLAFLTAGK</sequence>
<dbReference type="NCBIfam" id="TIGR02604">
    <property type="entry name" value="Piru_Ver_Nterm"/>
    <property type="match status" value="1"/>
</dbReference>
<evidence type="ECO:0000256" key="4">
    <source>
        <dbReference type="PROSITE-ProRule" id="PRU00433"/>
    </source>
</evidence>
<evidence type="ECO:0000313" key="7">
    <source>
        <dbReference type="EMBL" id="SKB03167.1"/>
    </source>
</evidence>
<dbReference type="InterPro" id="IPR009056">
    <property type="entry name" value="Cyt_c-like_dom"/>
</dbReference>
<dbReference type="Gene3D" id="2.120.10.30">
    <property type="entry name" value="TolB, C-terminal domain"/>
    <property type="match status" value="1"/>
</dbReference>
<dbReference type="GO" id="GO:0020037">
    <property type="term" value="F:heme binding"/>
    <property type="evidence" value="ECO:0007669"/>
    <property type="project" value="InterPro"/>
</dbReference>
<keyword evidence="5" id="KW-0732">Signal</keyword>
<dbReference type="GO" id="GO:0046872">
    <property type="term" value="F:metal ion binding"/>
    <property type="evidence" value="ECO:0007669"/>
    <property type="project" value="UniProtKB-KW"/>
</dbReference>
<evidence type="ECO:0000256" key="3">
    <source>
        <dbReference type="ARBA" id="ARBA00023004"/>
    </source>
</evidence>
<dbReference type="RefSeq" id="WP_078814946.1">
    <property type="nucleotide sequence ID" value="NZ_FUYE01000014.1"/>
</dbReference>
<feature type="signal peptide" evidence="5">
    <location>
        <begin position="1"/>
        <end position="19"/>
    </location>
</feature>
<dbReference type="GO" id="GO:0009055">
    <property type="term" value="F:electron transfer activity"/>
    <property type="evidence" value="ECO:0007669"/>
    <property type="project" value="InterPro"/>
</dbReference>
<dbReference type="PROSITE" id="PS51007">
    <property type="entry name" value="CYTC"/>
    <property type="match status" value="1"/>
</dbReference>
<name>A0A1T4YMW4_9BACT</name>
<organism evidence="7 8">
    <name type="scientific">Prosthecobacter debontii</name>
    <dbReference type="NCBI Taxonomy" id="48467"/>
    <lineage>
        <taxon>Bacteria</taxon>
        <taxon>Pseudomonadati</taxon>
        <taxon>Verrucomicrobiota</taxon>
        <taxon>Verrucomicrobiia</taxon>
        <taxon>Verrucomicrobiales</taxon>
        <taxon>Verrucomicrobiaceae</taxon>
        <taxon>Prosthecobacter</taxon>
    </lineage>
</organism>
<dbReference type="PANTHER" id="PTHR33546">
    <property type="entry name" value="LARGE, MULTIFUNCTIONAL SECRETED PROTEIN-RELATED"/>
    <property type="match status" value="1"/>
</dbReference>
<dbReference type="Gene3D" id="2.60.120.560">
    <property type="entry name" value="Exo-inulinase, domain 1"/>
    <property type="match status" value="1"/>
</dbReference>
<dbReference type="GO" id="GO:0016787">
    <property type="term" value="F:hydrolase activity"/>
    <property type="evidence" value="ECO:0007669"/>
    <property type="project" value="InterPro"/>
</dbReference>
<keyword evidence="8" id="KW-1185">Reference proteome</keyword>
<evidence type="ECO:0000256" key="2">
    <source>
        <dbReference type="ARBA" id="ARBA00022723"/>
    </source>
</evidence>
<dbReference type="PANTHER" id="PTHR33546:SF1">
    <property type="entry name" value="LARGE, MULTIFUNCTIONAL SECRETED PROTEIN"/>
    <property type="match status" value="1"/>
</dbReference>
<feature type="domain" description="Cytochrome c" evidence="6">
    <location>
        <begin position="980"/>
        <end position="1113"/>
    </location>
</feature>
<dbReference type="InterPro" id="IPR010496">
    <property type="entry name" value="AL/BT2_dom"/>
</dbReference>
<dbReference type="Proteomes" id="UP000190774">
    <property type="component" value="Unassembled WGS sequence"/>
</dbReference>
<dbReference type="EMBL" id="FUYE01000014">
    <property type="protein sequence ID" value="SKB03167.1"/>
    <property type="molecule type" value="Genomic_DNA"/>
</dbReference>
<dbReference type="InterPro" id="IPR011042">
    <property type="entry name" value="6-blade_b-propeller_TolB-like"/>
</dbReference>
<dbReference type="InterPro" id="IPR055557">
    <property type="entry name" value="DUF7133"/>
</dbReference>
<dbReference type="STRING" id="48467.SAMN02745166_03786"/>
<protein>
    <submittedName>
        <fullName evidence="7">Putative membrane-bound dehydrogenase domain-containing protein</fullName>
    </submittedName>
</protein>
<accession>A0A1T4YMW4</accession>
<dbReference type="Gene3D" id="1.10.760.10">
    <property type="entry name" value="Cytochrome c-like domain"/>
    <property type="match status" value="1"/>
</dbReference>
<dbReference type="InterPro" id="IPR013427">
    <property type="entry name" value="Haem-bd_dom_put"/>
</dbReference>
<evidence type="ECO:0000256" key="1">
    <source>
        <dbReference type="ARBA" id="ARBA00022617"/>
    </source>
</evidence>
<dbReference type="OrthoDB" id="259356at2"/>
<proteinExistence type="predicted"/>
<evidence type="ECO:0000259" key="6">
    <source>
        <dbReference type="PROSITE" id="PS51007"/>
    </source>
</evidence>
<reference evidence="8" key="1">
    <citation type="submission" date="2017-02" db="EMBL/GenBank/DDBJ databases">
        <authorList>
            <person name="Varghese N."/>
            <person name="Submissions S."/>
        </authorList>
    </citation>
    <scope>NUCLEOTIDE SEQUENCE [LARGE SCALE GENOMIC DNA]</scope>
    <source>
        <strain evidence="8">ATCC 700200</strain>
    </source>
</reference>
<dbReference type="Pfam" id="PF23500">
    <property type="entry name" value="DUF7133"/>
    <property type="match status" value="1"/>
</dbReference>
<dbReference type="Pfam" id="PF06439">
    <property type="entry name" value="3keto-disac_hyd"/>
    <property type="match status" value="1"/>
</dbReference>
<dbReference type="AlphaFoldDB" id="A0A1T4YMW4"/>
<dbReference type="NCBIfam" id="TIGR02603">
    <property type="entry name" value="CxxCH_TIGR02603"/>
    <property type="match status" value="1"/>
</dbReference>
<dbReference type="InterPro" id="IPR013428">
    <property type="entry name" value="Membrane-bound_put_N"/>
</dbReference>
<keyword evidence="2 4" id="KW-0479">Metal-binding</keyword>
<dbReference type="SUPFAM" id="SSF63829">
    <property type="entry name" value="Calcium-dependent phosphotriesterase"/>
    <property type="match status" value="1"/>
</dbReference>
<feature type="chain" id="PRO_5012346105" evidence="5">
    <location>
        <begin position="20"/>
        <end position="1113"/>
    </location>
</feature>
<keyword evidence="1 4" id="KW-0349">Heme</keyword>